<dbReference type="Proteomes" id="UP000034344">
    <property type="component" value="Unassembled WGS sequence"/>
</dbReference>
<keyword evidence="1" id="KW-0472">Membrane</keyword>
<dbReference type="AlphaFoldDB" id="A0A0G0HCF8"/>
<evidence type="ECO:0000313" key="2">
    <source>
        <dbReference type="EMBL" id="KKQ01586.1"/>
    </source>
</evidence>
<proteinExistence type="predicted"/>
<sequence>MIKNFTPFNIETLQKKDSTLNTALLIIAVITTAVLAILLYILIQKKINLSKPAVTIYPTPTSIVVQTPFPIANPSVITSPSVLLDNDFQLGTQGAAPNLDR</sequence>
<evidence type="ECO:0000313" key="3">
    <source>
        <dbReference type="Proteomes" id="UP000034344"/>
    </source>
</evidence>
<feature type="transmembrane region" description="Helical" evidence="1">
    <location>
        <begin position="20"/>
        <end position="43"/>
    </location>
</feature>
<evidence type="ECO:0000256" key="1">
    <source>
        <dbReference type="SAM" id="Phobius"/>
    </source>
</evidence>
<keyword evidence="1" id="KW-1133">Transmembrane helix</keyword>
<organism evidence="2 3">
    <name type="scientific">Candidatus Roizmanbacteria bacterium GW2011_GWA2_36_23</name>
    <dbReference type="NCBI Taxonomy" id="1618480"/>
    <lineage>
        <taxon>Bacteria</taxon>
        <taxon>Candidatus Roizmaniibacteriota</taxon>
    </lineage>
</organism>
<keyword evidence="1" id="KW-0812">Transmembrane</keyword>
<accession>A0A0G0HCF8</accession>
<comment type="caution">
    <text evidence="2">The sequence shown here is derived from an EMBL/GenBank/DDBJ whole genome shotgun (WGS) entry which is preliminary data.</text>
</comment>
<dbReference type="EMBL" id="LBRS01000006">
    <property type="protein sequence ID" value="KKQ01586.1"/>
    <property type="molecule type" value="Genomic_DNA"/>
</dbReference>
<dbReference type="STRING" id="1618480.US11_C0006G0028"/>
<name>A0A0G0HCF8_9BACT</name>
<protein>
    <submittedName>
        <fullName evidence="2">Uncharacterized protein</fullName>
    </submittedName>
</protein>
<gene>
    <name evidence="2" type="ORF">US11_C0006G0028</name>
</gene>
<reference evidence="2 3" key="1">
    <citation type="journal article" date="2015" name="Nature">
        <title>rRNA introns, odd ribosomes, and small enigmatic genomes across a large radiation of phyla.</title>
        <authorList>
            <person name="Brown C.T."/>
            <person name="Hug L.A."/>
            <person name="Thomas B.C."/>
            <person name="Sharon I."/>
            <person name="Castelle C.J."/>
            <person name="Singh A."/>
            <person name="Wilkins M.J."/>
            <person name="Williams K.H."/>
            <person name="Banfield J.F."/>
        </authorList>
    </citation>
    <scope>NUCLEOTIDE SEQUENCE [LARGE SCALE GENOMIC DNA]</scope>
</reference>